<feature type="signal peptide" evidence="2">
    <location>
        <begin position="1"/>
        <end position="19"/>
    </location>
</feature>
<dbReference type="OrthoDB" id="6915407at2759"/>
<feature type="region of interest" description="Disordered" evidence="1">
    <location>
        <begin position="1299"/>
        <end position="1472"/>
    </location>
</feature>
<evidence type="ECO:0000313" key="4">
    <source>
        <dbReference type="RefSeq" id="XP_023937874.2"/>
    </source>
</evidence>
<feature type="compositionally biased region" description="Polar residues" evidence="1">
    <location>
        <begin position="1426"/>
        <end position="1435"/>
    </location>
</feature>
<sequence length="1504" mass="173877">MHIPTVLALVVLQCARCPSIRVPVDWTPDSEVNTSEQLPNTVKHDNHKLIPNEYFHYPAKKPQFVVDIAKSHGVQSPESLFKPQPVKPHTGLPTPQLGKHRIQPERIIAPYRGFVQNAGGSNYAKPATTSFEVFHPYKAEEPALQQLYKDPNLDKIRNNLRDANQKLQQYHNEAGQTDVKKGEYLESPEQTDRKKVPHKNVPTQFEVHRPQRRPVYYRYPSKQNFRENLVNQKLRDPWRQNIAKVTPIHYRPIKHHLHGLRQQHALKFDDERNEYPQLPPKDDEEESEGYDIYQKGKERFVQLRNNVDDTINKVVQENRPQPSRNVEQFSDEQDDDDTTSKEEDENDFVPIKNYAQVRKTEITKHLPKEAALHDAESYEEIQNAPRLREAIKSKKAQIVYSEEGYEDTAYDHAGEQKHASDHENHGGYLKENAESKGKYKTPTLFTKHGTKEHSKHGNQIEHDEKWDNDIKQNEDEDEDEYYESEEGESDVNDINEESDENSRNKRNSEHIIPIPDIKTSDNPKTIEPVSTREVQGVIKGESKNTIIKEEKDQISSKLKDKYPYYFQNIKLLSKNSPLRYAENFKHIPKKSSYGSEFYDSRSELECPEVEDDVDAIPEKLKKDGHPDESLENLDEKAKDKAKFSTLKNKQRLKGLGDKIDCFKVKYFGENPLDNPFFGEDTIENPEPVTKPNSEVFENKQKYKFTEDNSSKQSSNIYNVLNKLRNNQNYKSPNKSVISDSNVTLSRPHLNNIGFVRIRKKRATPFTYEPYKIIRDSQVPDSKKTTTTGNISPLIKQLQQSRVIDKVTINQDKDQTQKKNNTKVYKNIGKTDRQENKNYNNSNEPLVASFVDVNSDLRKVEPRYEIRPANHKPQYTPVENKKAISLSDYKAQQGNLETTTPAQLKRAKRRKPTMRPYFDVSQYLPKSLDTQYTAASNTVRRIIRTTTIVPTTERVKRHKIRQSNNNEKEHNEYNDKDKLKTSTTTSVTPQIIKQTRGTTTTSKTIEIEKVTESPKLRLVTRFRDYDPNEKTLTSYDTTENPSKSYDNERISPKYTEKKRKSTKSTLVTDTKSYGEGDEEDIRKEEVDDLIGVKHDTDEYIPLYERVVNKINRMKEEDLNKKREHTYDSEVYGDSDDKFHFGDDDDDDDEEEEDDEDTNDDDDDDEEEEENGEKEEKEKESDIHHKESSLELTTSEPTKRTLAKTTEAPATTTESRSAKIQLKPTISKKKVEIHKELPVNKSSPHVTQFKQDIKEFEIIKELKPKLKQKSNKNTEALDLFRDEKLAEEVNKLGDVEVFRENLDLTSGPKHGGNYRSITPEDLEKESRGSKNADDVATSQTETKKFIEVNKDIPSRRRGNSQVRNTGEKSAKFVELRDTYDPKPRLHGGNLKLPQSRGQSRNSKSERYVDIDDDDNEEPSSMHGGNFKSYGNSRNSGRQMHGGNYRSAKLVQPEKSEEKPTQSRGKSRNRGNAATSLNGYARAVPILTTTPAYILDPSKRMYYYVDA</sequence>
<feature type="region of interest" description="Disordered" evidence="1">
    <location>
        <begin position="1027"/>
        <end position="1079"/>
    </location>
</feature>
<feature type="compositionally biased region" description="Acidic residues" evidence="1">
    <location>
        <begin position="1141"/>
        <end position="1171"/>
    </location>
</feature>
<evidence type="ECO:0000256" key="2">
    <source>
        <dbReference type="SAM" id="SignalP"/>
    </source>
</evidence>
<feature type="region of interest" description="Disordered" evidence="1">
    <location>
        <begin position="411"/>
        <end position="533"/>
    </location>
</feature>
<feature type="compositionally biased region" description="Polar residues" evidence="1">
    <location>
        <begin position="1029"/>
        <end position="1043"/>
    </location>
</feature>
<feature type="compositionally biased region" description="Basic and acidic residues" evidence="1">
    <location>
        <begin position="1322"/>
        <end position="1331"/>
    </location>
</feature>
<feature type="compositionally biased region" description="Basic and acidic residues" evidence="1">
    <location>
        <begin position="965"/>
        <end position="974"/>
    </location>
</feature>
<feature type="region of interest" description="Disordered" evidence="1">
    <location>
        <begin position="954"/>
        <end position="974"/>
    </location>
</feature>
<feature type="compositionally biased region" description="Acidic residues" evidence="1">
    <location>
        <begin position="329"/>
        <end position="347"/>
    </location>
</feature>
<feature type="chain" id="PRO_5046803925" evidence="2">
    <location>
        <begin position="20"/>
        <end position="1504"/>
    </location>
</feature>
<feature type="compositionally biased region" description="Basic and acidic residues" evidence="1">
    <location>
        <begin position="1363"/>
        <end position="1381"/>
    </location>
</feature>
<dbReference type="KEGG" id="bany:112045782"/>
<organism evidence="3 4">
    <name type="scientific">Bicyclus anynana</name>
    <name type="common">Squinting bush brown butterfly</name>
    <dbReference type="NCBI Taxonomy" id="110368"/>
    <lineage>
        <taxon>Eukaryota</taxon>
        <taxon>Metazoa</taxon>
        <taxon>Ecdysozoa</taxon>
        <taxon>Arthropoda</taxon>
        <taxon>Hexapoda</taxon>
        <taxon>Insecta</taxon>
        <taxon>Pterygota</taxon>
        <taxon>Neoptera</taxon>
        <taxon>Endopterygota</taxon>
        <taxon>Lepidoptera</taxon>
        <taxon>Glossata</taxon>
        <taxon>Ditrysia</taxon>
        <taxon>Papilionoidea</taxon>
        <taxon>Nymphalidae</taxon>
        <taxon>Satyrinae</taxon>
        <taxon>Satyrini</taxon>
        <taxon>Mycalesina</taxon>
        <taxon>Bicyclus</taxon>
    </lineage>
</organism>
<feature type="compositionally biased region" description="Basic and acidic residues" evidence="1">
    <location>
        <begin position="500"/>
        <end position="509"/>
    </location>
</feature>
<feature type="compositionally biased region" description="Acidic residues" evidence="1">
    <location>
        <begin position="474"/>
        <end position="499"/>
    </location>
</feature>
<dbReference type="RefSeq" id="XP_023937874.2">
    <property type="nucleotide sequence ID" value="XM_024082106.2"/>
</dbReference>
<keyword evidence="2" id="KW-0732">Signal</keyword>
<feature type="compositionally biased region" description="Basic and acidic residues" evidence="1">
    <location>
        <begin position="1172"/>
        <end position="1187"/>
    </location>
</feature>
<evidence type="ECO:0000256" key="1">
    <source>
        <dbReference type="SAM" id="MobiDB-lite"/>
    </source>
</evidence>
<feature type="compositionally biased region" description="Basic and acidic residues" evidence="1">
    <location>
        <begin position="411"/>
        <end position="425"/>
    </location>
</feature>
<feature type="region of interest" description="Disordered" evidence="1">
    <location>
        <begin position="173"/>
        <end position="196"/>
    </location>
</feature>
<evidence type="ECO:0000313" key="3">
    <source>
        <dbReference type="Proteomes" id="UP001652582"/>
    </source>
</evidence>
<feature type="compositionally biased region" description="Low complexity" evidence="1">
    <location>
        <begin position="1201"/>
        <end position="1211"/>
    </location>
</feature>
<feature type="compositionally biased region" description="Basic and acidic residues" evidence="1">
    <location>
        <begin position="178"/>
        <end position="194"/>
    </location>
</feature>
<feature type="compositionally biased region" description="Basic and acidic residues" evidence="1">
    <location>
        <begin position="1339"/>
        <end position="1352"/>
    </location>
</feature>
<dbReference type="GeneID" id="112045782"/>
<feature type="region of interest" description="Disordered" evidence="1">
    <location>
        <begin position="269"/>
        <end position="289"/>
    </location>
</feature>
<feature type="compositionally biased region" description="Polar residues" evidence="1">
    <location>
        <begin position="312"/>
        <end position="326"/>
    </location>
</feature>
<protein>
    <submittedName>
        <fullName evidence="4">MATH and LRR domain-containing protein PFE0570w-like</fullName>
    </submittedName>
</protein>
<gene>
    <name evidence="4" type="primary">LOC112045782</name>
</gene>
<feature type="compositionally biased region" description="Basic and acidic residues" evidence="1">
    <location>
        <begin position="1044"/>
        <end position="1054"/>
    </location>
</feature>
<name>A0A6J1MTL5_BICAN</name>
<reference evidence="4" key="1">
    <citation type="submission" date="2025-08" db="UniProtKB">
        <authorList>
            <consortium name="RefSeq"/>
        </authorList>
    </citation>
    <scope>IDENTIFICATION</scope>
</reference>
<proteinExistence type="predicted"/>
<dbReference type="Proteomes" id="UP001652582">
    <property type="component" value="Chromosome 7"/>
</dbReference>
<keyword evidence="3" id="KW-1185">Reference proteome</keyword>
<feature type="region of interest" description="Disordered" evidence="1">
    <location>
        <begin position="1123"/>
        <end position="1223"/>
    </location>
</feature>
<accession>A0A6J1MTL5</accession>
<feature type="region of interest" description="Disordered" evidence="1">
    <location>
        <begin position="312"/>
        <end position="347"/>
    </location>
</feature>
<feature type="compositionally biased region" description="Basic and acidic residues" evidence="1">
    <location>
        <begin position="458"/>
        <end position="473"/>
    </location>
</feature>
<feature type="compositionally biased region" description="Basic and acidic residues" evidence="1">
    <location>
        <begin position="1449"/>
        <end position="1458"/>
    </location>
</feature>